<gene>
    <name evidence="8 12" type="primary">dnaJ</name>
    <name evidence="12" type="ORF">FRC98_03495</name>
</gene>
<sequence>MNADLYQVLGVRRDADGATIKAAYRKLALRYHPDQNPDDAGAEERFKELAHAYEVLSDPAKRAAYDRSGRIGGVNAMGGPSFEGLSDIFEIFNSVFGSVGRAQAQARARRGADVRVRLELSLEEAHAGGRRAVRVPRRRRCARCEGKGGEPGTRVRTCESCEGSGQVRSQQGFFSLMRECKRCQGRGRVVETPCRVCGGEGTIQSAETLEMVVPAGVDQGQTLRWEGKGEPGEPGARAGDLLVEVHLRPHPVFTRDGLDVHRDLEVTYTQASLGAKIDVATLEGEVVMKLPPGTQEGRILRLRGKGFAARQGDARGDMYVRVRVVSPEARADGGGERRGGLRQGILGKVRDLFR</sequence>
<dbReference type="SUPFAM" id="SSF57938">
    <property type="entry name" value="DnaJ/Hsp40 cysteine-rich domain"/>
    <property type="match status" value="1"/>
</dbReference>
<feature type="binding site" evidence="8">
    <location>
        <position position="197"/>
    </location>
    <ligand>
        <name>Zn(2+)</name>
        <dbReference type="ChEBI" id="CHEBI:29105"/>
        <label>1</label>
    </ligand>
</feature>
<dbReference type="InterPro" id="IPR036410">
    <property type="entry name" value="HSP_DnaJ_Cys-rich_dom_sf"/>
</dbReference>
<comment type="caution">
    <text evidence="12">The sequence shown here is derived from an EMBL/GenBank/DDBJ whole genome shotgun (WGS) entry which is preliminary data.</text>
</comment>
<feature type="binding site" evidence="8">
    <location>
        <position position="183"/>
    </location>
    <ligand>
        <name>Zn(2+)</name>
        <dbReference type="ChEBI" id="CHEBI:29105"/>
        <label>2</label>
    </ligand>
</feature>
<dbReference type="PANTHER" id="PTHR43096">
    <property type="entry name" value="DNAJ HOMOLOG 1, MITOCHONDRIAL-RELATED"/>
    <property type="match status" value="1"/>
</dbReference>
<dbReference type="Pfam" id="PF00684">
    <property type="entry name" value="DnaJ_CXXCXGXG"/>
    <property type="match status" value="1"/>
</dbReference>
<keyword evidence="1 8" id="KW-0479">Metal-binding</keyword>
<evidence type="ECO:0000313" key="12">
    <source>
        <dbReference type="EMBL" id="TXD39473.1"/>
    </source>
</evidence>
<keyword evidence="5 8" id="KW-0143">Chaperone</keyword>
<dbReference type="Pfam" id="PF01556">
    <property type="entry name" value="DnaJ_C"/>
    <property type="match status" value="1"/>
</dbReference>
<dbReference type="EMBL" id="VOSM01000001">
    <property type="protein sequence ID" value="TXD39473.1"/>
    <property type="molecule type" value="Genomic_DNA"/>
</dbReference>
<organism evidence="12 13">
    <name type="scientific">Lujinxingia vulgaris</name>
    <dbReference type="NCBI Taxonomy" id="2600176"/>
    <lineage>
        <taxon>Bacteria</taxon>
        <taxon>Deltaproteobacteria</taxon>
        <taxon>Bradymonadales</taxon>
        <taxon>Lujinxingiaceae</taxon>
        <taxon>Lujinxingia</taxon>
    </lineage>
</organism>
<dbReference type="GO" id="GO:0008270">
    <property type="term" value="F:zinc ion binding"/>
    <property type="evidence" value="ECO:0007669"/>
    <property type="project" value="UniProtKB-UniRule"/>
</dbReference>
<dbReference type="InterPro" id="IPR018253">
    <property type="entry name" value="DnaJ_domain_CS"/>
</dbReference>
<dbReference type="GO" id="GO:0006260">
    <property type="term" value="P:DNA replication"/>
    <property type="evidence" value="ECO:0007669"/>
    <property type="project" value="UniProtKB-KW"/>
</dbReference>
<dbReference type="Gene3D" id="1.10.287.110">
    <property type="entry name" value="DnaJ domain"/>
    <property type="match status" value="1"/>
</dbReference>
<reference evidence="12 13" key="1">
    <citation type="submission" date="2019-08" db="EMBL/GenBank/DDBJ databases">
        <title>Bradymonadales sp. TMQ4.</title>
        <authorList>
            <person name="Liang Q."/>
        </authorList>
    </citation>
    <scope>NUCLEOTIDE SEQUENCE [LARGE SCALE GENOMIC DNA]</scope>
    <source>
        <strain evidence="12 13">TMQ4</strain>
    </source>
</reference>
<dbReference type="OrthoDB" id="9779889at2"/>
<feature type="zinc finger region" description="CR-type" evidence="9">
    <location>
        <begin position="128"/>
        <end position="206"/>
    </location>
</feature>
<evidence type="ECO:0000256" key="5">
    <source>
        <dbReference type="ARBA" id="ARBA00023186"/>
    </source>
</evidence>
<protein>
    <recommendedName>
        <fullName evidence="7 8">Chaperone protein DnaJ</fullName>
    </recommendedName>
</protein>
<feature type="binding site" evidence="8">
    <location>
        <position position="144"/>
    </location>
    <ligand>
        <name>Zn(2+)</name>
        <dbReference type="ChEBI" id="CHEBI:29105"/>
        <label>1</label>
    </ligand>
</feature>
<evidence type="ECO:0000259" key="10">
    <source>
        <dbReference type="PROSITE" id="PS50076"/>
    </source>
</evidence>
<comment type="subcellular location">
    <subcellularLocation>
        <location evidence="8">Cytoplasm</location>
    </subcellularLocation>
</comment>
<dbReference type="GO" id="GO:0005524">
    <property type="term" value="F:ATP binding"/>
    <property type="evidence" value="ECO:0007669"/>
    <property type="project" value="InterPro"/>
</dbReference>
<keyword evidence="8" id="KW-0963">Cytoplasm</keyword>
<feature type="repeat" description="CXXCXGXG motif" evidence="8">
    <location>
        <begin position="158"/>
        <end position="165"/>
    </location>
</feature>
<comment type="function">
    <text evidence="8">Participates actively in the response to hyperosmotic and heat shock by preventing the aggregation of stress-denatured proteins and by disaggregating proteins, also in an autonomous, DnaK-independent fashion. Unfolded proteins bind initially to DnaJ; upon interaction with the DnaJ-bound protein, DnaK hydrolyzes its bound ATP, resulting in the formation of a stable complex. GrpE releases ADP from DnaK; ATP binding to DnaK triggers the release of the substrate protein, thus completing the reaction cycle. Several rounds of ATP-dependent interactions between DnaJ, DnaK and GrpE are required for fully efficient folding. Also involved, together with DnaK and GrpE, in the DNA replication of plasmids through activation of initiation proteins.</text>
</comment>
<dbReference type="PANTHER" id="PTHR43096:SF52">
    <property type="entry name" value="DNAJ HOMOLOG 1, MITOCHONDRIAL-RELATED"/>
    <property type="match status" value="1"/>
</dbReference>
<feature type="repeat" description="CXXCXGXG motif" evidence="8">
    <location>
        <begin position="180"/>
        <end position="187"/>
    </location>
</feature>
<dbReference type="InterPro" id="IPR012724">
    <property type="entry name" value="DnaJ"/>
</dbReference>
<dbReference type="Proteomes" id="UP000321412">
    <property type="component" value="Unassembled WGS sequence"/>
</dbReference>
<dbReference type="RefSeq" id="WP_146979898.1">
    <property type="nucleotide sequence ID" value="NZ_VOSM01000001.1"/>
</dbReference>
<evidence type="ECO:0000256" key="2">
    <source>
        <dbReference type="ARBA" id="ARBA00022737"/>
    </source>
</evidence>
<dbReference type="SMART" id="SM00271">
    <property type="entry name" value="DnaJ"/>
    <property type="match status" value="1"/>
</dbReference>
<dbReference type="Gene3D" id="2.60.260.20">
    <property type="entry name" value="Urease metallochaperone UreE, N-terminal domain"/>
    <property type="match status" value="2"/>
</dbReference>
<comment type="cofactor">
    <cofactor evidence="8">
        <name>Zn(2+)</name>
        <dbReference type="ChEBI" id="CHEBI:29105"/>
    </cofactor>
    <text evidence="8">Binds 2 Zn(2+) ions per monomer.</text>
</comment>
<feature type="binding site" evidence="8">
    <location>
        <position position="158"/>
    </location>
    <ligand>
        <name>Zn(2+)</name>
        <dbReference type="ChEBI" id="CHEBI:29105"/>
        <label>2</label>
    </ligand>
</feature>
<keyword evidence="13" id="KW-1185">Reference proteome</keyword>
<dbReference type="CDD" id="cd10719">
    <property type="entry name" value="DnaJ_zf"/>
    <property type="match status" value="1"/>
</dbReference>
<dbReference type="AlphaFoldDB" id="A0A5C6XG88"/>
<dbReference type="Gene3D" id="2.10.230.10">
    <property type="entry name" value="Heat shock protein DnaJ, cysteine-rich domain"/>
    <property type="match status" value="1"/>
</dbReference>
<dbReference type="InterPro" id="IPR008971">
    <property type="entry name" value="HSP40/DnaJ_pept-bd"/>
</dbReference>
<evidence type="ECO:0000256" key="4">
    <source>
        <dbReference type="ARBA" id="ARBA00022833"/>
    </source>
</evidence>
<dbReference type="GO" id="GO:0042026">
    <property type="term" value="P:protein refolding"/>
    <property type="evidence" value="ECO:0007669"/>
    <property type="project" value="TreeGrafter"/>
</dbReference>
<dbReference type="InterPro" id="IPR036869">
    <property type="entry name" value="J_dom_sf"/>
</dbReference>
<name>A0A5C6XG88_9DELT</name>
<evidence type="ECO:0000259" key="11">
    <source>
        <dbReference type="PROSITE" id="PS51188"/>
    </source>
</evidence>
<evidence type="ECO:0000313" key="13">
    <source>
        <dbReference type="Proteomes" id="UP000321412"/>
    </source>
</evidence>
<accession>A0A5C6XG88</accession>
<dbReference type="PROSITE" id="PS00636">
    <property type="entry name" value="DNAJ_1"/>
    <property type="match status" value="1"/>
</dbReference>
<evidence type="ECO:0000256" key="9">
    <source>
        <dbReference type="PROSITE-ProRule" id="PRU00546"/>
    </source>
</evidence>
<dbReference type="CDD" id="cd06257">
    <property type="entry name" value="DnaJ"/>
    <property type="match status" value="1"/>
</dbReference>
<evidence type="ECO:0000256" key="6">
    <source>
        <dbReference type="ARBA" id="ARBA00061004"/>
    </source>
</evidence>
<dbReference type="Pfam" id="PF00226">
    <property type="entry name" value="DnaJ"/>
    <property type="match status" value="1"/>
</dbReference>
<comment type="domain">
    <text evidence="8">The J domain is necessary and sufficient to stimulate DnaK ATPase activity. Zinc center 1 plays an important role in the autonomous, DnaK-independent chaperone activity of DnaJ. Zinc center 2 is essential for interaction with DnaK and for DnaJ activity.</text>
</comment>
<dbReference type="SUPFAM" id="SSF46565">
    <property type="entry name" value="Chaperone J-domain"/>
    <property type="match status" value="1"/>
</dbReference>
<dbReference type="HAMAP" id="MF_01152">
    <property type="entry name" value="DnaJ"/>
    <property type="match status" value="1"/>
</dbReference>
<evidence type="ECO:0000256" key="1">
    <source>
        <dbReference type="ARBA" id="ARBA00022723"/>
    </source>
</evidence>
<dbReference type="InterPro" id="IPR002939">
    <property type="entry name" value="DnaJ_C"/>
</dbReference>
<keyword evidence="8" id="KW-0235">DNA replication</keyword>
<feature type="binding site" evidence="8">
    <location>
        <position position="194"/>
    </location>
    <ligand>
        <name>Zn(2+)</name>
        <dbReference type="ChEBI" id="CHEBI:29105"/>
        <label>1</label>
    </ligand>
</feature>
<keyword evidence="4 8" id="KW-0862">Zinc</keyword>
<feature type="binding site" evidence="8">
    <location>
        <position position="180"/>
    </location>
    <ligand>
        <name>Zn(2+)</name>
        <dbReference type="ChEBI" id="CHEBI:29105"/>
        <label>2</label>
    </ligand>
</feature>
<keyword evidence="3 8" id="KW-0863">Zinc-finger</keyword>
<comment type="subunit">
    <text evidence="8">Homodimer.</text>
</comment>
<keyword evidence="8" id="KW-0346">Stress response</keyword>
<dbReference type="NCBIfam" id="NF008035">
    <property type="entry name" value="PRK10767.1"/>
    <property type="match status" value="1"/>
</dbReference>
<dbReference type="GO" id="GO:0005737">
    <property type="term" value="C:cytoplasm"/>
    <property type="evidence" value="ECO:0007669"/>
    <property type="project" value="UniProtKB-SubCell"/>
</dbReference>
<dbReference type="FunFam" id="2.60.260.20:FF:000013">
    <property type="entry name" value="DnaJ subfamily B member 11"/>
    <property type="match status" value="1"/>
</dbReference>
<dbReference type="GO" id="GO:0009408">
    <property type="term" value="P:response to heat"/>
    <property type="evidence" value="ECO:0007669"/>
    <property type="project" value="InterPro"/>
</dbReference>
<dbReference type="SUPFAM" id="SSF49493">
    <property type="entry name" value="HSP40/DnaJ peptide-binding domain"/>
    <property type="match status" value="2"/>
</dbReference>
<proteinExistence type="inferred from homology"/>
<feature type="repeat" description="CXXCXGXG motif" evidence="8">
    <location>
        <begin position="194"/>
        <end position="201"/>
    </location>
</feature>
<keyword evidence="2 8" id="KW-0677">Repeat</keyword>
<dbReference type="PRINTS" id="PR00625">
    <property type="entry name" value="JDOMAIN"/>
</dbReference>
<dbReference type="GO" id="GO:0051082">
    <property type="term" value="F:unfolded protein binding"/>
    <property type="evidence" value="ECO:0007669"/>
    <property type="project" value="UniProtKB-UniRule"/>
</dbReference>
<dbReference type="PROSITE" id="PS51188">
    <property type="entry name" value="ZF_CR"/>
    <property type="match status" value="1"/>
</dbReference>
<dbReference type="PROSITE" id="PS50076">
    <property type="entry name" value="DNAJ_2"/>
    <property type="match status" value="1"/>
</dbReference>
<comment type="similarity">
    <text evidence="6 8">Belongs to the DnaJ family.</text>
</comment>
<feature type="repeat" description="CXXCXGXG motif" evidence="8">
    <location>
        <begin position="141"/>
        <end position="148"/>
    </location>
</feature>
<evidence type="ECO:0000256" key="7">
    <source>
        <dbReference type="ARBA" id="ARBA00067609"/>
    </source>
</evidence>
<feature type="binding site" evidence="8">
    <location>
        <position position="141"/>
    </location>
    <ligand>
        <name>Zn(2+)</name>
        <dbReference type="ChEBI" id="CHEBI:29105"/>
        <label>1</label>
    </ligand>
</feature>
<evidence type="ECO:0000256" key="8">
    <source>
        <dbReference type="HAMAP-Rule" id="MF_01152"/>
    </source>
</evidence>
<dbReference type="InterPro" id="IPR001623">
    <property type="entry name" value="DnaJ_domain"/>
</dbReference>
<dbReference type="FunFam" id="2.10.230.10:FF:000002">
    <property type="entry name" value="Molecular chaperone DnaJ"/>
    <property type="match status" value="1"/>
</dbReference>
<feature type="domain" description="J" evidence="10">
    <location>
        <begin position="4"/>
        <end position="69"/>
    </location>
</feature>
<evidence type="ECO:0000256" key="3">
    <source>
        <dbReference type="ARBA" id="ARBA00022771"/>
    </source>
</evidence>
<dbReference type="InterPro" id="IPR001305">
    <property type="entry name" value="HSP_DnaJ_Cys-rich_dom"/>
</dbReference>
<feature type="domain" description="CR-type" evidence="11">
    <location>
        <begin position="128"/>
        <end position="206"/>
    </location>
</feature>
<dbReference type="GO" id="GO:0031072">
    <property type="term" value="F:heat shock protein binding"/>
    <property type="evidence" value="ECO:0007669"/>
    <property type="project" value="InterPro"/>
</dbReference>
<dbReference type="CDD" id="cd10747">
    <property type="entry name" value="DnaJ_C"/>
    <property type="match status" value="1"/>
</dbReference>
<feature type="binding site" evidence="8">
    <location>
        <position position="161"/>
    </location>
    <ligand>
        <name>Zn(2+)</name>
        <dbReference type="ChEBI" id="CHEBI:29105"/>
        <label>2</label>
    </ligand>
</feature>